<name>A0ABP6BUF6_9MICO</name>
<feature type="domain" description="Glycosyl transferase family 1" evidence="3">
    <location>
        <begin position="204"/>
        <end position="361"/>
    </location>
</feature>
<accession>A0ABP6BUF6</accession>
<evidence type="ECO:0008006" key="7">
    <source>
        <dbReference type="Google" id="ProtNLM"/>
    </source>
</evidence>
<evidence type="ECO:0000256" key="1">
    <source>
        <dbReference type="ARBA" id="ARBA00022676"/>
    </source>
</evidence>
<organism evidence="5 6">
    <name type="scientific">Microbacterium binotii</name>
    <dbReference type="NCBI Taxonomy" id="462710"/>
    <lineage>
        <taxon>Bacteria</taxon>
        <taxon>Bacillati</taxon>
        <taxon>Actinomycetota</taxon>
        <taxon>Actinomycetes</taxon>
        <taxon>Micrococcales</taxon>
        <taxon>Microbacteriaceae</taxon>
        <taxon>Microbacterium</taxon>
    </lineage>
</organism>
<feature type="domain" description="Glycosyltransferase subfamily 4-like N-terminal" evidence="4">
    <location>
        <begin position="52"/>
        <end position="192"/>
    </location>
</feature>
<comment type="caution">
    <text evidence="5">The sequence shown here is derived from an EMBL/GenBank/DDBJ whole genome shotgun (WGS) entry which is preliminary data.</text>
</comment>
<dbReference type="EMBL" id="BAAARI010000014">
    <property type="protein sequence ID" value="GAA2582814.1"/>
    <property type="molecule type" value="Genomic_DNA"/>
</dbReference>
<dbReference type="Proteomes" id="UP001500274">
    <property type="component" value="Unassembled WGS sequence"/>
</dbReference>
<dbReference type="InterPro" id="IPR001296">
    <property type="entry name" value="Glyco_trans_1"/>
</dbReference>
<dbReference type="PANTHER" id="PTHR12526">
    <property type="entry name" value="GLYCOSYLTRANSFERASE"/>
    <property type="match status" value="1"/>
</dbReference>
<reference evidence="6" key="1">
    <citation type="journal article" date="2019" name="Int. J. Syst. Evol. Microbiol.">
        <title>The Global Catalogue of Microorganisms (GCM) 10K type strain sequencing project: providing services to taxonomists for standard genome sequencing and annotation.</title>
        <authorList>
            <consortium name="The Broad Institute Genomics Platform"/>
            <consortium name="The Broad Institute Genome Sequencing Center for Infectious Disease"/>
            <person name="Wu L."/>
            <person name="Ma J."/>
        </authorList>
    </citation>
    <scope>NUCLEOTIDE SEQUENCE [LARGE SCALE GENOMIC DNA]</scope>
    <source>
        <strain evidence="6">JCM 16365</strain>
    </source>
</reference>
<dbReference type="InterPro" id="IPR028098">
    <property type="entry name" value="Glyco_trans_4-like_N"/>
</dbReference>
<evidence type="ECO:0000259" key="4">
    <source>
        <dbReference type="Pfam" id="PF13439"/>
    </source>
</evidence>
<keyword evidence="2" id="KW-0808">Transferase</keyword>
<evidence type="ECO:0000313" key="5">
    <source>
        <dbReference type="EMBL" id="GAA2582814.1"/>
    </source>
</evidence>
<dbReference type="Pfam" id="PF00534">
    <property type="entry name" value="Glycos_transf_1"/>
    <property type="match status" value="1"/>
</dbReference>
<keyword evidence="1" id="KW-0328">Glycosyltransferase</keyword>
<keyword evidence="6" id="KW-1185">Reference proteome</keyword>
<dbReference type="PANTHER" id="PTHR12526:SF636">
    <property type="entry name" value="BLL3647 PROTEIN"/>
    <property type="match status" value="1"/>
</dbReference>
<proteinExistence type="predicted"/>
<evidence type="ECO:0000259" key="3">
    <source>
        <dbReference type="Pfam" id="PF00534"/>
    </source>
</evidence>
<protein>
    <recommendedName>
        <fullName evidence="7">D-inositol 3-phosphate glycosyltransferase</fullName>
    </recommendedName>
</protein>
<evidence type="ECO:0000313" key="6">
    <source>
        <dbReference type="Proteomes" id="UP001500274"/>
    </source>
</evidence>
<dbReference type="Gene3D" id="3.40.50.2000">
    <property type="entry name" value="Glycogen Phosphorylase B"/>
    <property type="match status" value="2"/>
</dbReference>
<dbReference type="CDD" id="cd03801">
    <property type="entry name" value="GT4_PimA-like"/>
    <property type="match status" value="1"/>
</dbReference>
<dbReference type="Pfam" id="PF13439">
    <property type="entry name" value="Glyco_transf_4"/>
    <property type="match status" value="1"/>
</dbReference>
<sequence>MMSAVGARGSDPALRIAVLNPWGRTGSYGGPVVLSRVLFPVVRREPGVLIDLFTWAGSSNGEPEWADRHVLVPRLLGRLPGDLGGLLWGVWAGLAVRVRRRTFDVVYLHGAYLPNLVAARLSGMPEGTLAVLPVLEGGDLAPTRRAKSRLLRWVVARLRVGFALSAGIERELLSLGLPPERVVRIGNPVSTDAFSGTSHRPSHDSTTLRIGFVGKVGPVKRPDLVVRAVGALVRSGVEATVTFAGPFSDRIYERRFSRIIEEEGLGDRVTMTGFVSDVASVLAQTDVLALPSSAEGMPGALAEAMVAGVPAIVTDVGAMGEHVTAADAGFVVEPTVAALTSALGTLARDHVLRASLAANARAYGLATFADRAVAERFVDALQAHPVLCHTEASGPERNQDEPRV</sequence>
<gene>
    <name evidence="5" type="ORF">GCM10009862_22490</name>
</gene>
<dbReference type="SUPFAM" id="SSF53756">
    <property type="entry name" value="UDP-Glycosyltransferase/glycogen phosphorylase"/>
    <property type="match status" value="1"/>
</dbReference>
<evidence type="ECO:0000256" key="2">
    <source>
        <dbReference type="ARBA" id="ARBA00022679"/>
    </source>
</evidence>